<evidence type="ECO:0000313" key="3">
    <source>
        <dbReference type="Proteomes" id="UP000018550"/>
    </source>
</evidence>
<gene>
    <name evidence="2" type="ORF">SAPIS_v1c04020</name>
</gene>
<proteinExistence type="predicted"/>
<dbReference type="OrthoDB" id="388909at2"/>
<dbReference type="STRING" id="1276258.SAPIS_v1c04020"/>
<organism evidence="2 3">
    <name type="scientific">Spiroplasma apis B31</name>
    <dbReference type="NCBI Taxonomy" id="1276258"/>
    <lineage>
        <taxon>Bacteria</taxon>
        <taxon>Bacillati</taxon>
        <taxon>Mycoplasmatota</taxon>
        <taxon>Mollicutes</taxon>
        <taxon>Entomoplasmatales</taxon>
        <taxon>Spiroplasmataceae</taxon>
        <taxon>Spiroplasma</taxon>
    </lineage>
</organism>
<reference evidence="2 3" key="1">
    <citation type="journal article" date="2014" name="Genome Announc.">
        <title>Complete Genome Sequence of Spiroplasma apis B31T (ATCC 33834), a Bacterium Associated with May Disease of Honeybees (Apis mellifera).</title>
        <authorList>
            <person name="Ku C."/>
            <person name="Lo W.S."/>
            <person name="Chen L.L."/>
            <person name="Kuo C.H."/>
        </authorList>
    </citation>
    <scope>NUCLEOTIDE SEQUENCE [LARGE SCALE GENOMIC DNA]</scope>
    <source>
        <strain evidence="2">B31</strain>
    </source>
</reference>
<dbReference type="HOGENOM" id="CLU_1539093_0_0_14"/>
<keyword evidence="3" id="KW-1185">Reference proteome</keyword>
<protein>
    <submittedName>
        <fullName evidence="2">Uncharacterized protein</fullName>
    </submittedName>
</protein>
<dbReference type="Proteomes" id="UP000018550">
    <property type="component" value="Chromosome"/>
</dbReference>
<sequence length="186" mass="20956">MANTTNKGPEIKAVKRAASNAKRSQHIQTRKKVTDPKPNKIVNKLIKLTEGQEKFIWEKADPVSATNSAIYRKDVAGAIIKHNEYGLESEFGWVHALVDPEGEYDDVNNIVALHWMNAKIKRKAGEPWVAAVTGAREMQQIYNYMKEVKVPGDALDKARKTVLFQPSIVEPKKINIEIRKAPLSKK</sequence>
<evidence type="ECO:0000313" key="2">
    <source>
        <dbReference type="EMBL" id="AHB36248.1"/>
    </source>
</evidence>
<dbReference type="EMBL" id="CP006682">
    <property type="protein sequence ID" value="AHB36248.1"/>
    <property type="molecule type" value="Genomic_DNA"/>
</dbReference>
<dbReference type="KEGG" id="sapi:SAPIS_v1c04020"/>
<dbReference type="AlphaFoldDB" id="V5RIF2"/>
<dbReference type="RefSeq" id="WP_023789182.1">
    <property type="nucleotide sequence ID" value="NC_022998.1"/>
</dbReference>
<evidence type="ECO:0000256" key="1">
    <source>
        <dbReference type="SAM" id="MobiDB-lite"/>
    </source>
</evidence>
<name>V5RIF2_SPIAP</name>
<accession>V5RIF2</accession>
<feature type="region of interest" description="Disordered" evidence="1">
    <location>
        <begin position="1"/>
        <end position="31"/>
    </location>
</feature>
<dbReference type="PATRIC" id="fig|1276258.3.peg.400"/>